<organism evidence="2 3">
    <name type="scientific">Neonectria punicea</name>
    <dbReference type="NCBI Taxonomy" id="979145"/>
    <lineage>
        <taxon>Eukaryota</taxon>
        <taxon>Fungi</taxon>
        <taxon>Dikarya</taxon>
        <taxon>Ascomycota</taxon>
        <taxon>Pezizomycotina</taxon>
        <taxon>Sordariomycetes</taxon>
        <taxon>Hypocreomycetidae</taxon>
        <taxon>Hypocreales</taxon>
        <taxon>Nectriaceae</taxon>
        <taxon>Neonectria</taxon>
    </lineage>
</organism>
<name>A0ABR1HPB7_9HYPO</name>
<accession>A0ABR1HPB7</accession>
<proteinExistence type="predicted"/>
<feature type="region of interest" description="Disordered" evidence="1">
    <location>
        <begin position="18"/>
        <end position="55"/>
    </location>
</feature>
<protein>
    <submittedName>
        <fullName evidence="2">Uncharacterized protein</fullName>
    </submittedName>
</protein>
<evidence type="ECO:0000313" key="3">
    <source>
        <dbReference type="Proteomes" id="UP001498476"/>
    </source>
</evidence>
<evidence type="ECO:0000256" key="1">
    <source>
        <dbReference type="SAM" id="MobiDB-lite"/>
    </source>
</evidence>
<reference evidence="2 3" key="1">
    <citation type="journal article" date="2025" name="Microbiol. Resour. Announc.">
        <title>Draft genome sequences for Neonectria magnoliae and Neonectria punicea, canker pathogens of Liriodendron tulipifera and Acer saccharum in West Virginia.</title>
        <authorList>
            <person name="Petronek H.M."/>
            <person name="Kasson M.T."/>
            <person name="Metheny A.M."/>
            <person name="Stauder C.M."/>
            <person name="Lovett B."/>
            <person name="Lynch S.C."/>
            <person name="Garnas J.R."/>
            <person name="Kasson L.R."/>
            <person name="Stajich J.E."/>
        </authorList>
    </citation>
    <scope>NUCLEOTIDE SEQUENCE [LARGE SCALE GENOMIC DNA]</scope>
    <source>
        <strain evidence="2 3">NRRL 64653</strain>
    </source>
</reference>
<keyword evidence="3" id="KW-1185">Reference proteome</keyword>
<gene>
    <name evidence="2" type="ORF">QQX98_001365</name>
</gene>
<sequence length="87" mass="9419">MSALWRDVSRAAWDDSGLCVEGSTGFATHGDQDAEQQPPKKNNGSTPDPRFVLEDGDWDWNAEAPGGIVDAPSPFPHTYSQIECTAI</sequence>
<evidence type="ECO:0000313" key="2">
    <source>
        <dbReference type="EMBL" id="KAK7422804.1"/>
    </source>
</evidence>
<dbReference type="Proteomes" id="UP001498476">
    <property type="component" value="Unassembled WGS sequence"/>
</dbReference>
<dbReference type="EMBL" id="JAZAVJ010000013">
    <property type="protein sequence ID" value="KAK7422804.1"/>
    <property type="molecule type" value="Genomic_DNA"/>
</dbReference>
<comment type="caution">
    <text evidence="2">The sequence shown here is derived from an EMBL/GenBank/DDBJ whole genome shotgun (WGS) entry which is preliminary data.</text>
</comment>